<feature type="region of interest" description="Disordered" evidence="1">
    <location>
        <begin position="294"/>
        <end position="322"/>
    </location>
</feature>
<feature type="domain" description="TniQ" evidence="2">
    <location>
        <begin position="10"/>
        <end position="160"/>
    </location>
</feature>
<sequence length="525" mass="60251">MTSLTPFILPLIPSETLSSCGEHVVVLSDESFLLPHSLASEGPQIGGPVMHSISVDLARFCAATGLGPVGHLLVHHTLFCYYAATCTAEHQEALEERLVYGPSTRLHLPRLRSPIEVQRSPRLYCPICREYQLRQFGRTAQLTYHTLPLVSVCWEHRVPLIDECKDDTRFAINEQTRFGAALRFADASYNLLTLISAEKRERFRTSIRERLADAGFIRSDGRLMAAQLDATMASYYAGSGFDIRLTSMARDAYRASRAVHALLDAGKSQHPIAVLLLAMFLEVCGERTAERFSSVKPVPPSREVARNTQPKQSAVSPRSRVTEHRSQIRKLLERDFTPKQVAALLRIRVDRVYYEVRREGELRLRITELRVARERMKRRRAWTRAIARWPDRTTNYVRKRRPRDYRWLYENDREWLSRHGTGVRTWSSGHKPHARPYGADAMLAGSIVRIGKAVRKKLPPMRCSRRRLVVETGLTEWEFQRALSWKRVAKAFAESVESTAEFRMRARHRRAESDRCSCRSADEND</sequence>
<organism evidence="4 5">
    <name type="scientific">Cupriavidus necator</name>
    <name type="common">Alcaligenes eutrophus</name>
    <name type="synonym">Ralstonia eutropha</name>
    <dbReference type="NCBI Taxonomy" id="106590"/>
    <lineage>
        <taxon>Bacteria</taxon>
        <taxon>Pseudomonadati</taxon>
        <taxon>Pseudomonadota</taxon>
        <taxon>Betaproteobacteria</taxon>
        <taxon>Burkholderiales</taxon>
        <taxon>Burkholderiaceae</taxon>
        <taxon>Cupriavidus</taxon>
    </lineage>
</organism>
<dbReference type="InterPro" id="IPR009492">
    <property type="entry name" value="TniQ"/>
</dbReference>
<feature type="domain" description="Transposon Tn7 transposition protein TnsD C-terminal" evidence="3">
    <location>
        <begin position="325"/>
        <end position="468"/>
    </location>
</feature>
<feature type="compositionally biased region" description="Polar residues" evidence="1">
    <location>
        <begin position="306"/>
        <end position="316"/>
    </location>
</feature>
<dbReference type="AlphaFoldDB" id="A0A1U9UVG7"/>
<proteinExistence type="predicted"/>
<evidence type="ECO:0000313" key="5">
    <source>
        <dbReference type="Proteomes" id="UP000189627"/>
    </source>
</evidence>
<evidence type="ECO:0000256" key="1">
    <source>
        <dbReference type="SAM" id="MobiDB-lite"/>
    </source>
</evidence>
<name>A0A1U9UVG7_CUPNE</name>
<gene>
    <name evidence="4" type="ORF">BJN34_22680</name>
</gene>
<evidence type="ECO:0000313" key="4">
    <source>
        <dbReference type="EMBL" id="AQV96673.1"/>
    </source>
</evidence>
<dbReference type="EMBL" id="CP017758">
    <property type="protein sequence ID" value="AQV96673.1"/>
    <property type="molecule type" value="Genomic_DNA"/>
</dbReference>
<dbReference type="Pfam" id="PF15978">
    <property type="entry name" value="TnsD"/>
    <property type="match status" value="1"/>
</dbReference>
<dbReference type="KEGG" id="cuh:BJN34_22680"/>
<dbReference type="InterPro" id="IPR032750">
    <property type="entry name" value="TnsD_C"/>
</dbReference>
<evidence type="ECO:0000259" key="3">
    <source>
        <dbReference type="Pfam" id="PF15978"/>
    </source>
</evidence>
<protein>
    <submittedName>
        <fullName evidence="4">Uncharacterized protein</fullName>
    </submittedName>
</protein>
<reference evidence="5" key="1">
    <citation type="submission" date="2017-02" db="EMBL/GenBank/DDBJ databases">
        <title>Complete genome sequence of Cupriavidus necator strain NH9, a 3-chlorobenzoate degrader.</title>
        <authorList>
            <person name="Moriuchi R."/>
            <person name="Dohra H."/>
            <person name="Ogawa N."/>
        </authorList>
    </citation>
    <scope>NUCLEOTIDE SEQUENCE [LARGE SCALE GENOMIC DNA]</scope>
    <source>
        <strain evidence="5">NH9</strain>
    </source>
</reference>
<dbReference type="Proteomes" id="UP000189627">
    <property type="component" value="Chromosome 2"/>
</dbReference>
<evidence type="ECO:0000259" key="2">
    <source>
        <dbReference type="Pfam" id="PF06527"/>
    </source>
</evidence>
<accession>A0A1U9UVG7</accession>
<dbReference type="OrthoDB" id="8971107at2"/>
<dbReference type="Pfam" id="PF06527">
    <property type="entry name" value="TniQ"/>
    <property type="match status" value="1"/>
</dbReference>